<gene>
    <name evidence="3" type="ORF">FSB76_10645</name>
</gene>
<dbReference type="EMBL" id="CP042437">
    <property type="protein sequence ID" value="QEC76382.1"/>
    <property type="molecule type" value="Genomic_DNA"/>
</dbReference>
<feature type="chain" id="PRO_5022965919" evidence="1">
    <location>
        <begin position="20"/>
        <end position="227"/>
    </location>
</feature>
<dbReference type="Pfam" id="PF13568">
    <property type="entry name" value="OMP_b-brl_2"/>
    <property type="match status" value="1"/>
</dbReference>
<dbReference type="Proteomes" id="UP000321362">
    <property type="component" value="Chromosome"/>
</dbReference>
<accession>A0A5B8W0M2</accession>
<evidence type="ECO:0000313" key="4">
    <source>
        <dbReference type="Proteomes" id="UP000321362"/>
    </source>
</evidence>
<dbReference type="KEGG" id="mgk:FSB76_10645"/>
<feature type="signal peptide" evidence="1">
    <location>
        <begin position="1"/>
        <end position="19"/>
    </location>
</feature>
<organism evidence="3 4">
    <name type="scientific">Mucilaginibacter ginsenosidivorax</name>
    <dbReference type="NCBI Taxonomy" id="862126"/>
    <lineage>
        <taxon>Bacteria</taxon>
        <taxon>Pseudomonadati</taxon>
        <taxon>Bacteroidota</taxon>
        <taxon>Sphingobacteriia</taxon>
        <taxon>Sphingobacteriales</taxon>
        <taxon>Sphingobacteriaceae</taxon>
        <taxon>Mucilaginibacter</taxon>
    </lineage>
</organism>
<feature type="domain" description="Outer membrane protein beta-barrel" evidence="2">
    <location>
        <begin position="43"/>
        <end position="200"/>
    </location>
</feature>
<evidence type="ECO:0000256" key="1">
    <source>
        <dbReference type="SAM" id="SignalP"/>
    </source>
</evidence>
<dbReference type="InterPro" id="IPR025665">
    <property type="entry name" value="Beta-barrel_OMP_2"/>
</dbReference>
<proteinExistence type="predicted"/>
<dbReference type="RefSeq" id="WP_147053557.1">
    <property type="nucleotide sequence ID" value="NZ_CP042437.1"/>
</dbReference>
<dbReference type="OrthoDB" id="947434at2"/>
<keyword evidence="4" id="KW-1185">Reference proteome</keyword>
<reference evidence="3 4" key="1">
    <citation type="journal article" date="2013" name="J. Microbiol.">
        <title>Mucilaginibacter ginsenosidivorax sp. nov., with ginsenoside converting activity isolated from sediment.</title>
        <authorList>
            <person name="Kim J.K."/>
            <person name="Choi T.E."/>
            <person name="Liu Q.M."/>
            <person name="Park H.Y."/>
            <person name="Yi T.H."/>
            <person name="Yoon M.H."/>
            <person name="Kim S.C."/>
            <person name="Im W.T."/>
        </authorList>
    </citation>
    <scope>NUCLEOTIDE SEQUENCE [LARGE SCALE GENOMIC DNA]</scope>
    <source>
        <strain evidence="3 4">KHI28</strain>
    </source>
</reference>
<dbReference type="AlphaFoldDB" id="A0A5B8W0M2"/>
<evidence type="ECO:0000313" key="3">
    <source>
        <dbReference type="EMBL" id="QEC76382.1"/>
    </source>
</evidence>
<name>A0A5B8W0M2_9SPHI</name>
<protein>
    <submittedName>
        <fullName evidence="3">PorT family protein</fullName>
    </submittedName>
</protein>
<evidence type="ECO:0000259" key="2">
    <source>
        <dbReference type="Pfam" id="PF13568"/>
    </source>
</evidence>
<sequence>MKKIIFFAICLFAVYDASAQGYYGPPRRRPRYREERRERPRQSQDDFYRIKVGLTGGLNISNTIDADNSNFSTNSIAGFNGGLTLDIPIAYPISFAPEVLYSGKGYTANTDYGKFTQRTNYIDVPLLLKVKLAPQFNFLVGPSINFLASTKNTYETGFITEQEQYYNNRGDHTDVSGVIGLSVDLSRNIELRGRYNIDLTTSRPDDNSYLPNYRNQVWQIGLGFKFQ</sequence>
<keyword evidence="1" id="KW-0732">Signal</keyword>